<protein>
    <submittedName>
        <fullName evidence="1">Uncharacterized protein</fullName>
    </submittedName>
</protein>
<name>A0A2B7X9S4_POLH7</name>
<accession>A0A2B7X9S4</accession>
<gene>
    <name evidence="1" type="ORF">AJ80_08322</name>
</gene>
<dbReference type="Proteomes" id="UP000224634">
    <property type="component" value="Unassembled WGS sequence"/>
</dbReference>
<evidence type="ECO:0000313" key="1">
    <source>
        <dbReference type="EMBL" id="PGH05630.1"/>
    </source>
</evidence>
<comment type="caution">
    <text evidence="1">The sequence shown here is derived from an EMBL/GenBank/DDBJ whole genome shotgun (WGS) entry which is preliminary data.</text>
</comment>
<reference evidence="1 2" key="1">
    <citation type="submission" date="2017-10" db="EMBL/GenBank/DDBJ databases">
        <title>Comparative genomics in systemic dimorphic fungi from Ajellomycetaceae.</title>
        <authorList>
            <person name="Munoz J.F."/>
            <person name="Mcewen J.G."/>
            <person name="Clay O.K."/>
            <person name="Cuomo C.A."/>
        </authorList>
    </citation>
    <scope>NUCLEOTIDE SEQUENCE [LARGE SCALE GENOMIC DNA]</scope>
    <source>
        <strain evidence="1 2">UAMH7299</strain>
    </source>
</reference>
<proteinExistence type="predicted"/>
<evidence type="ECO:0000313" key="2">
    <source>
        <dbReference type="Proteomes" id="UP000224634"/>
    </source>
</evidence>
<dbReference type="EMBL" id="PDNA01000186">
    <property type="protein sequence ID" value="PGH05630.1"/>
    <property type="molecule type" value="Genomic_DNA"/>
</dbReference>
<sequence length="71" mass="7980">MDTSEWTLDGTPWEDKADVAISSRKSSQQMSSQLYTFLGRCERAKTKDELPSRMKFAKTESAQSFSALLIG</sequence>
<keyword evidence="2" id="KW-1185">Reference proteome</keyword>
<organism evidence="1 2">
    <name type="scientific">Polytolypa hystricis (strain UAMH7299)</name>
    <dbReference type="NCBI Taxonomy" id="1447883"/>
    <lineage>
        <taxon>Eukaryota</taxon>
        <taxon>Fungi</taxon>
        <taxon>Dikarya</taxon>
        <taxon>Ascomycota</taxon>
        <taxon>Pezizomycotina</taxon>
        <taxon>Eurotiomycetes</taxon>
        <taxon>Eurotiomycetidae</taxon>
        <taxon>Onygenales</taxon>
        <taxon>Onygenales incertae sedis</taxon>
        <taxon>Polytolypa</taxon>
    </lineage>
</organism>
<dbReference type="AlphaFoldDB" id="A0A2B7X9S4"/>